<keyword evidence="4" id="KW-0378">Hydrolase</keyword>
<evidence type="ECO:0000256" key="8">
    <source>
        <dbReference type="SAM" id="Phobius"/>
    </source>
</evidence>
<evidence type="ECO:0000256" key="4">
    <source>
        <dbReference type="ARBA" id="ARBA00022801"/>
    </source>
</evidence>
<evidence type="ECO:0000256" key="3">
    <source>
        <dbReference type="ARBA" id="ARBA00022692"/>
    </source>
</evidence>
<feature type="binding site" evidence="7">
    <location>
        <position position="19"/>
    </location>
    <ligand>
        <name>Ca(2+)</name>
        <dbReference type="ChEBI" id="CHEBI:29108"/>
    </ligand>
</feature>
<dbReference type="GO" id="GO:0098542">
    <property type="term" value="P:defense response to other organism"/>
    <property type="evidence" value="ECO:0007669"/>
    <property type="project" value="InterPro"/>
</dbReference>
<keyword evidence="7" id="KW-0106">Calcium</keyword>
<dbReference type="GO" id="GO:0006914">
    <property type="term" value="P:autophagy"/>
    <property type="evidence" value="ECO:0007669"/>
    <property type="project" value="InterPro"/>
</dbReference>
<dbReference type="InterPro" id="IPR008901">
    <property type="entry name" value="ACER"/>
</dbReference>
<dbReference type="GO" id="GO:0016020">
    <property type="term" value="C:membrane"/>
    <property type="evidence" value="ECO:0007669"/>
    <property type="project" value="UniProtKB-SubCell"/>
</dbReference>
<organism evidence="9 10">
    <name type="scientific">Lolium multiflorum</name>
    <name type="common">Italian ryegrass</name>
    <name type="synonym">Lolium perenne subsp. multiflorum</name>
    <dbReference type="NCBI Taxonomy" id="4521"/>
    <lineage>
        <taxon>Eukaryota</taxon>
        <taxon>Viridiplantae</taxon>
        <taxon>Streptophyta</taxon>
        <taxon>Embryophyta</taxon>
        <taxon>Tracheophyta</taxon>
        <taxon>Spermatophyta</taxon>
        <taxon>Magnoliopsida</taxon>
        <taxon>Liliopsida</taxon>
        <taxon>Poales</taxon>
        <taxon>Poaceae</taxon>
        <taxon>BOP clade</taxon>
        <taxon>Pooideae</taxon>
        <taxon>Poodae</taxon>
        <taxon>Poeae</taxon>
        <taxon>Poeae Chloroplast Group 2 (Poeae type)</taxon>
        <taxon>Loliodinae</taxon>
        <taxon>Loliinae</taxon>
        <taxon>Lolium</taxon>
    </lineage>
</organism>
<keyword evidence="5 8" id="KW-1133">Transmembrane helix</keyword>
<proteinExistence type="inferred from homology"/>
<keyword evidence="7" id="KW-0479">Metal-binding</keyword>
<keyword evidence="3 8" id="KW-0812">Transmembrane</keyword>
<accession>A0AAD8VI35</accession>
<comment type="subcellular location">
    <subcellularLocation>
        <location evidence="1">Membrane</location>
        <topology evidence="1">Multi-pass membrane protein</topology>
    </subcellularLocation>
</comment>
<comment type="similarity">
    <text evidence="2">Belongs to the alkaline ceramidase family.</text>
</comment>
<dbReference type="GO" id="GO:0046872">
    <property type="term" value="F:metal ion binding"/>
    <property type="evidence" value="ECO:0007669"/>
    <property type="project" value="UniProtKB-KW"/>
</dbReference>
<evidence type="ECO:0000256" key="6">
    <source>
        <dbReference type="ARBA" id="ARBA00023136"/>
    </source>
</evidence>
<evidence type="ECO:0000256" key="2">
    <source>
        <dbReference type="ARBA" id="ARBA00009780"/>
    </source>
</evidence>
<dbReference type="InterPro" id="IPR044219">
    <property type="entry name" value="ACER_plant"/>
</dbReference>
<feature type="transmembrane region" description="Helical" evidence="8">
    <location>
        <begin position="106"/>
        <end position="126"/>
    </location>
</feature>
<comment type="caution">
    <text evidence="9">The sequence shown here is derived from an EMBL/GenBank/DDBJ whole genome shotgun (WGS) entry which is preliminary data.</text>
</comment>
<evidence type="ECO:0000256" key="5">
    <source>
        <dbReference type="ARBA" id="ARBA00022989"/>
    </source>
</evidence>
<feature type="transmembrane region" description="Helical" evidence="8">
    <location>
        <begin position="32"/>
        <end position="50"/>
    </location>
</feature>
<dbReference type="EMBL" id="JAUUTY010000007">
    <property type="protein sequence ID" value="KAK1608492.1"/>
    <property type="molecule type" value="Genomic_DNA"/>
</dbReference>
<name>A0AAD8VI35_LOLMU</name>
<dbReference type="Pfam" id="PF05875">
    <property type="entry name" value="Ceramidase"/>
    <property type="match status" value="1"/>
</dbReference>
<feature type="binding site" evidence="7">
    <location>
        <position position="17"/>
    </location>
    <ligand>
        <name>Ca(2+)</name>
        <dbReference type="ChEBI" id="CHEBI:29108"/>
    </ligand>
</feature>
<reference evidence="9" key="1">
    <citation type="submission" date="2023-07" db="EMBL/GenBank/DDBJ databases">
        <title>A chromosome-level genome assembly of Lolium multiflorum.</title>
        <authorList>
            <person name="Chen Y."/>
            <person name="Copetti D."/>
            <person name="Kolliker R."/>
            <person name="Studer B."/>
        </authorList>
    </citation>
    <scope>NUCLEOTIDE SEQUENCE</scope>
    <source>
        <strain evidence="9">02402/16</strain>
        <tissue evidence="9">Leaf</tissue>
    </source>
</reference>
<dbReference type="PANTHER" id="PTHR46852:SF1">
    <property type="entry name" value="ALKALINE PHYTOCERAMIDASE FAMILY PROTEIN, EXPRESSED"/>
    <property type="match status" value="1"/>
</dbReference>
<protein>
    <submittedName>
        <fullName evidence="9">Uncharacterized protein</fullName>
    </submittedName>
</protein>
<feature type="binding site" evidence="7">
    <location>
        <position position="28"/>
    </location>
    <ligand>
        <name>Ca(2+)</name>
        <dbReference type="ChEBI" id="CHEBI:29108"/>
    </ligand>
</feature>
<dbReference type="AlphaFoldDB" id="A0AAD8VI35"/>
<keyword evidence="6 8" id="KW-0472">Membrane</keyword>
<dbReference type="Proteomes" id="UP001231189">
    <property type="component" value="Unassembled WGS sequence"/>
</dbReference>
<evidence type="ECO:0000256" key="7">
    <source>
        <dbReference type="PIRSR" id="PIRSR608901-1"/>
    </source>
</evidence>
<evidence type="ECO:0000313" key="9">
    <source>
        <dbReference type="EMBL" id="KAK1608492.1"/>
    </source>
</evidence>
<dbReference type="PANTHER" id="PTHR46852">
    <property type="entry name" value="ALKALINE CERAMIDASE"/>
    <property type="match status" value="1"/>
</dbReference>
<keyword evidence="10" id="KW-1185">Reference proteome</keyword>
<dbReference type="GO" id="GO:0006672">
    <property type="term" value="P:ceramide metabolic process"/>
    <property type="evidence" value="ECO:0007669"/>
    <property type="project" value="InterPro"/>
</dbReference>
<gene>
    <name evidence="9" type="ORF">QYE76_032165</name>
</gene>
<evidence type="ECO:0000313" key="10">
    <source>
        <dbReference type="Proteomes" id="UP001231189"/>
    </source>
</evidence>
<dbReference type="GO" id="GO:0009651">
    <property type="term" value="P:response to salt stress"/>
    <property type="evidence" value="ECO:0007669"/>
    <property type="project" value="InterPro"/>
</dbReference>
<evidence type="ECO:0000256" key="1">
    <source>
        <dbReference type="ARBA" id="ARBA00004141"/>
    </source>
</evidence>
<dbReference type="GO" id="GO:0016811">
    <property type="term" value="F:hydrolase activity, acting on carbon-nitrogen (but not peptide) bonds, in linear amides"/>
    <property type="evidence" value="ECO:0007669"/>
    <property type="project" value="InterPro"/>
</dbReference>
<sequence length="133" mass="15220">MVASFWGPVTSTMELCEENYARWSYIAEFDNTLSNAPCILLALIGLMNALRQRFEKRFSVLHISTSFTRRCGRRRASCAAIEAGDHREREEGLPSSDFILTKFTSYWSLLSMITCCCMAVQFLSLFKFSFILS</sequence>